<dbReference type="PROSITE" id="PS01124">
    <property type="entry name" value="HTH_ARAC_FAMILY_2"/>
    <property type="match status" value="1"/>
</dbReference>
<comment type="caution">
    <text evidence="5">The sequence shown here is derived from an EMBL/GenBank/DDBJ whole genome shotgun (WGS) entry which is preliminary data.</text>
</comment>
<accession>A0A7W6ZV90</accession>
<dbReference type="AlphaFoldDB" id="A0A7W6ZV90"/>
<gene>
    <name evidence="5" type="ORF">GGE60_003470</name>
</gene>
<dbReference type="InterPro" id="IPR050204">
    <property type="entry name" value="AraC_XylS_family_regulators"/>
</dbReference>
<keyword evidence="3" id="KW-0804">Transcription</keyword>
<dbReference type="InterPro" id="IPR009057">
    <property type="entry name" value="Homeodomain-like_sf"/>
</dbReference>
<evidence type="ECO:0000256" key="1">
    <source>
        <dbReference type="ARBA" id="ARBA00023015"/>
    </source>
</evidence>
<organism evidence="5 6">
    <name type="scientific">Rhizobium leucaenae</name>
    <dbReference type="NCBI Taxonomy" id="29450"/>
    <lineage>
        <taxon>Bacteria</taxon>
        <taxon>Pseudomonadati</taxon>
        <taxon>Pseudomonadota</taxon>
        <taxon>Alphaproteobacteria</taxon>
        <taxon>Hyphomicrobiales</taxon>
        <taxon>Rhizobiaceae</taxon>
        <taxon>Rhizobium/Agrobacterium group</taxon>
        <taxon>Rhizobium</taxon>
    </lineage>
</organism>
<keyword evidence="6" id="KW-1185">Reference proteome</keyword>
<evidence type="ECO:0000256" key="3">
    <source>
        <dbReference type="ARBA" id="ARBA00023163"/>
    </source>
</evidence>
<dbReference type="PANTHER" id="PTHR46796:SF12">
    <property type="entry name" value="HTH-TYPE DNA-BINDING TRANSCRIPTIONAL ACTIVATOR EUTR"/>
    <property type="match status" value="1"/>
</dbReference>
<feature type="domain" description="HTH araC/xylS-type" evidence="4">
    <location>
        <begin position="120"/>
        <end position="220"/>
    </location>
</feature>
<proteinExistence type="predicted"/>
<keyword evidence="1" id="KW-0805">Transcription regulation</keyword>
<dbReference type="SUPFAM" id="SSF46689">
    <property type="entry name" value="Homeodomain-like"/>
    <property type="match status" value="2"/>
</dbReference>
<evidence type="ECO:0000256" key="2">
    <source>
        <dbReference type="ARBA" id="ARBA00023125"/>
    </source>
</evidence>
<evidence type="ECO:0000313" key="6">
    <source>
        <dbReference type="Proteomes" id="UP000543836"/>
    </source>
</evidence>
<dbReference type="Proteomes" id="UP000543836">
    <property type="component" value="Unassembled WGS sequence"/>
</dbReference>
<dbReference type="GO" id="GO:0003700">
    <property type="term" value="F:DNA-binding transcription factor activity"/>
    <property type="evidence" value="ECO:0007669"/>
    <property type="project" value="InterPro"/>
</dbReference>
<keyword evidence="2 5" id="KW-0238">DNA-binding</keyword>
<name>A0A7W6ZV90_9HYPH</name>
<dbReference type="RefSeq" id="WP_245276545.1">
    <property type="nucleotide sequence ID" value="NZ_JACIIG010000008.1"/>
</dbReference>
<evidence type="ECO:0000313" key="5">
    <source>
        <dbReference type="EMBL" id="MBB4569346.1"/>
    </source>
</evidence>
<sequence>MLTTADRYSGIEIGEKSIGEGFTISRKSVMAALAGTFECFAPANFEFKPEHSLTEGAMPKLLTLMQFFRDEICTNHTLEASPIALASFQETLSLLMVQNLPHSLFNRKPVARSIAPKQIKRAIEFARTHAGAPITIADMAAAADVSVRALQLNFRHFFDETPMAYLRRLRLEGARSDIRDAPPNATIAEIAGRWGFTHLGRFSLQYREAFGILPSVDLRRERRK</sequence>
<dbReference type="Gene3D" id="1.10.10.60">
    <property type="entry name" value="Homeodomain-like"/>
    <property type="match status" value="1"/>
</dbReference>
<reference evidence="5 6" key="1">
    <citation type="submission" date="2020-08" db="EMBL/GenBank/DDBJ databases">
        <title>Genomic Encyclopedia of Type Strains, Phase IV (KMG-V): Genome sequencing to study the core and pangenomes of soil and plant-associated prokaryotes.</title>
        <authorList>
            <person name="Whitman W."/>
        </authorList>
    </citation>
    <scope>NUCLEOTIDE SEQUENCE [LARGE SCALE GENOMIC DNA]</scope>
    <source>
        <strain evidence="5 6">SEMIA 492</strain>
    </source>
</reference>
<dbReference type="InterPro" id="IPR018060">
    <property type="entry name" value="HTH_AraC"/>
</dbReference>
<dbReference type="SMART" id="SM00342">
    <property type="entry name" value="HTH_ARAC"/>
    <property type="match status" value="1"/>
</dbReference>
<dbReference type="GO" id="GO:0043565">
    <property type="term" value="F:sequence-specific DNA binding"/>
    <property type="evidence" value="ECO:0007669"/>
    <property type="project" value="InterPro"/>
</dbReference>
<dbReference type="PANTHER" id="PTHR46796">
    <property type="entry name" value="HTH-TYPE TRANSCRIPTIONAL ACTIVATOR RHAS-RELATED"/>
    <property type="match status" value="1"/>
</dbReference>
<dbReference type="EMBL" id="JACIIG010000008">
    <property type="protein sequence ID" value="MBB4569346.1"/>
    <property type="molecule type" value="Genomic_DNA"/>
</dbReference>
<evidence type="ECO:0000259" key="4">
    <source>
        <dbReference type="PROSITE" id="PS01124"/>
    </source>
</evidence>
<dbReference type="Pfam" id="PF12833">
    <property type="entry name" value="HTH_18"/>
    <property type="match status" value="1"/>
</dbReference>
<protein>
    <submittedName>
        <fullName evidence="5">AraC-like DNA-binding protein</fullName>
    </submittedName>
</protein>